<feature type="transmembrane region" description="Helical" evidence="6">
    <location>
        <begin position="240"/>
        <end position="260"/>
    </location>
</feature>
<dbReference type="InterPro" id="IPR050833">
    <property type="entry name" value="Poly_Biosynth_Transport"/>
</dbReference>
<dbReference type="EMBL" id="BAABRL010000003">
    <property type="protein sequence ID" value="GAA5495209.1"/>
    <property type="molecule type" value="Genomic_DNA"/>
</dbReference>
<dbReference type="RefSeq" id="WP_346188047.1">
    <property type="nucleotide sequence ID" value="NZ_BAABRL010000003.1"/>
</dbReference>
<keyword evidence="4 6" id="KW-1133">Transmembrane helix</keyword>
<keyword evidence="5 6" id="KW-0472">Membrane</keyword>
<protein>
    <recommendedName>
        <fullName evidence="9">Lipopolysaccharide biosynthesis protein</fullName>
    </recommendedName>
</protein>
<gene>
    <name evidence="7" type="ORF">Rhal01_01384</name>
</gene>
<keyword evidence="8" id="KW-1185">Reference proteome</keyword>
<feature type="transmembrane region" description="Helical" evidence="6">
    <location>
        <begin position="17"/>
        <end position="35"/>
    </location>
</feature>
<name>A0ABP9UXN2_9BACT</name>
<evidence type="ECO:0000313" key="7">
    <source>
        <dbReference type="EMBL" id="GAA5495209.1"/>
    </source>
</evidence>
<evidence type="ECO:0000256" key="1">
    <source>
        <dbReference type="ARBA" id="ARBA00004651"/>
    </source>
</evidence>
<evidence type="ECO:0000256" key="4">
    <source>
        <dbReference type="ARBA" id="ARBA00022989"/>
    </source>
</evidence>
<sequence>MPTFVARVKNSPILKNLTILVSGAALAQLVGILAAPLLSRLYSPEDFGVVGLILAVVGVLSVISSLKYEMALVLEKNDENAAAIQKLCWRLLLSTTTLFGIVILTTPLWLGKWIHDEGLSIYLPWSIPLIFLTGYFNILSFKKNRDGRYKTLSLAGVGRRSGLVLTQIIFGFCGAQVLGLVLGNLIGCMLAVAILLLTDRKQSPVQLKNTTSIPEQARKYRRFAIYSAPQNLLNALSQNIAVYILGYFFGVEVVGAYWLAMRLLQLPSNLIVQSVRQVLYKRFSETRDEIEEVRRLYKKSVLTMSMLMIPVVLLMFLYGPELFGFVLGEEWTLAGEYSSWMVLWIAAGFVNPAAVCLFTVYSKQRHFAVYDFILLLFRATSLFIGGIYFSSLEAIALYSLVGFVFNLYIVVYWFYALSKNDEHSLVEI</sequence>
<evidence type="ECO:0000256" key="5">
    <source>
        <dbReference type="ARBA" id="ARBA00023136"/>
    </source>
</evidence>
<proteinExistence type="predicted"/>
<dbReference type="Proteomes" id="UP001424741">
    <property type="component" value="Unassembled WGS sequence"/>
</dbReference>
<reference evidence="7 8" key="1">
    <citation type="submission" date="2024-02" db="EMBL/GenBank/DDBJ databases">
        <title>Rubritalea halochordaticola NBRC 107102.</title>
        <authorList>
            <person name="Ichikawa N."/>
            <person name="Katano-Makiyama Y."/>
            <person name="Hidaka K."/>
        </authorList>
    </citation>
    <scope>NUCLEOTIDE SEQUENCE [LARGE SCALE GENOMIC DNA]</scope>
    <source>
        <strain evidence="7 8">NBRC 107102</strain>
    </source>
</reference>
<evidence type="ECO:0000313" key="8">
    <source>
        <dbReference type="Proteomes" id="UP001424741"/>
    </source>
</evidence>
<feature type="transmembrane region" description="Helical" evidence="6">
    <location>
        <begin position="301"/>
        <end position="319"/>
    </location>
</feature>
<feature type="transmembrane region" description="Helical" evidence="6">
    <location>
        <begin position="368"/>
        <end position="389"/>
    </location>
</feature>
<dbReference type="PANTHER" id="PTHR30250">
    <property type="entry name" value="PST FAMILY PREDICTED COLANIC ACID TRANSPORTER"/>
    <property type="match status" value="1"/>
</dbReference>
<accession>A0ABP9UXN2</accession>
<evidence type="ECO:0000256" key="6">
    <source>
        <dbReference type="SAM" id="Phobius"/>
    </source>
</evidence>
<keyword evidence="3 6" id="KW-0812">Transmembrane</keyword>
<comment type="caution">
    <text evidence="7">The sequence shown here is derived from an EMBL/GenBank/DDBJ whole genome shotgun (WGS) entry which is preliminary data.</text>
</comment>
<comment type="subcellular location">
    <subcellularLocation>
        <location evidence="1">Cell membrane</location>
        <topology evidence="1">Multi-pass membrane protein</topology>
    </subcellularLocation>
</comment>
<feature type="transmembrane region" description="Helical" evidence="6">
    <location>
        <begin position="395"/>
        <end position="415"/>
    </location>
</feature>
<evidence type="ECO:0008006" key="9">
    <source>
        <dbReference type="Google" id="ProtNLM"/>
    </source>
</evidence>
<evidence type="ECO:0000256" key="3">
    <source>
        <dbReference type="ARBA" id="ARBA00022692"/>
    </source>
</evidence>
<dbReference type="PANTHER" id="PTHR30250:SF28">
    <property type="entry name" value="POLYSACCHARIDE BIOSYNTHESIS PROTEIN"/>
    <property type="match status" value="1"/>
</dbReference>
<organism evidence="7 8">
    <name type="scientific">Rubritalea halochordaticola</name>
    <dbReference type="NCBI Taxonomy" id="714537"/>
    <lineage>
        <taxon>Bacteria</taxon>
        <taxon>Pseudomonadati</taxon>
        <taxon>Verrucomicrobiota</taxon>
        <taxon>Verrucomicrobiia</taxon>
        <taxon>Verrucomicrobiales</taxon>
        <taxon>Rubritaleaceae</taxon>
        <taxon>Rubritalea</taxon>
    </lineage>
</organism>
<feature type="transmembrane region" description="Helical" evidence="6">
    <location>
        <begin position="162"/>
        <end position="195"/>
    </location>
</feature>
<feature type="transmembrane region" description="Helical" evidence="6">
    <location>
        <begin position="47"/>
        <end position="66"/>
    </location>
</feature>
<evidence type="ECO:0000256" key="2">
    <source>
        <dbReference type="ARBA" id="ARBA00022475"/>
    </source>
</evidence>
<keyword evidence="2" id="KW-1003">Cell membrane</keyword>
<feature type="transmembrane region" description="Helical" evidence="6">
    <location>
        <begin position="339"/>
        <end position="361"/>
    </location>
</feature>
<dbReference type="Pfam" id="PF13440">
    <property type="entry name" value="Polysacc_synt_3"/>
    <property type="match status" value="1"/>
</dbReference>
<feature type="transmembrane region" description="Helical" evidence="6">
    <location>
        <begin position="122"/>
        <end position="141"/>
    </location>
</feature>
<feature type="transmembrane region" description="Helical" evidence="6">
    <location>
        <begin position="87"/>
        <end position="110"/>
    </location>
</feature>